<dbReference type="AlphaFoldDB" id="A0AAD7CCI4"/>
<accession>A0AAD7CCI4</accession>
<name>A0AAD7CCI4_9AGAR</name>
<dbReference type="EMBL" id="JARKIF010000003">
    <property type="protein sequence ID" value="KAJ7643781.1"/>
    <property type="molecule type" value="Genomic_DNA"/>
</dbReference>
<evidence type="ECO:0000313" key="2">
    <source>
        <dbReference type="EMBL" id="KAJ7643781.1"/>
    </source>
</evidence>
<evidence type="ECO:0000256" key="1">
    <source>
        <dbReference type="SAM" id="MobiDB-lite"/>
    </source>
</evidence>
<evidence type="ECO:0008006" key="4">
    <source>
        <dbReference type="Google" id="ProtNLM"/>
    </source>
</evidence>
<proteinExistence type="predicted"/>
<reference evidence="2" key="1">
    <citation type="submission" date="2023-03" db="EMBL/GenBank/DDBJ databases">
        <title>Massive genome expansion in bonnet fungi (Mycena s.s.) driven by repeated elements and novel gene families across ecological guilds.</title>
        <authorList>
            <consortium name="Lawrence Berkeley National Laboratory"/>
            <person name="Harder C.B."/>
            <person name="Miyauchi S."/>
            <person name="Viragh M."/>
            <person name="Kuo A."/>
            <person name="Thoen E."/>
            <person name="Andreopoulos B."/>
            <person name="Lu D."/>
            <person name="Skrede I."/>
            <person name="Drula E."/>
            <person name="Henrissat B."/>
            <person name="Morin E."/>
            <person name="Kohler A."/>
            <person name="Barry K."/>
            <person name="LaButti K."/>
            <person name="Morin E."/>
            <person name="Salamov A."/>
            <person name="Lipzen A."/>
            <person name="Mereny Z."/>
            <person name="Hegedus B."/>
            <person name="Baldrian P."/>
            <person name="Stursova M."/>
            <person name="Weitz H."/>
            <person name="Taylor A."/>
            <person name="Grigoriev I.V."/>
            <person name="Nagy L.G."/>
            <person name="Martin F."/>
            <person name="Kauserud H."/>
        </authorList>
    </citation>
    <scope>NUCLEOTIDE SEQUENCE</scope>
    <source>
        <strain evidence="2">9284</strain>
    </source>
</reference>
<sequence>MSTPPDCVRLRFEGASRTFNIHKWSIPGHDLLFEPLPLDTRLCIPQRKGLYTNRPVDKRSREVDLAEAVSWGLDDEAHVIYACASRHYCVRFIFHAERVLRAPGSQSLQAYRRLVRDAQFHSTHLQNSKIKGFLVPVHYGMWVTNTGDWAGKVIMSVTQYCGMHWNELQYSRMGTQANRELVGRAFEKLHDCGFEHGKMDTDRDFRHAVIDIFEPGLTPQEMKDGEARCYIVDFSEATANHQCARRLPVLPLDKHPAQFGCRELVDVAFSLDFFNRRNIEQPVTAQALAWHDQYISDHPDVPNQYVLMEQRAQFFSEYRTLYPALALVHDPEGRIDIRMSSESDDETAVDSDRTNSASPETVAGGLKQLTLDDPDP</sequence>
<feature type="region of interest" description="Disordered" evidence="1">
    <location>
        <begin position="339"/>
        <end position="376"/>
    </location>
</feature>
<organism evidence="2 3">
    <name type="scientific">Roridomyces roridus</name>
    <dbReference type="NCBI Taxonomy" id="1738132"/>
    <lineage>
        <taxon>Eukaryota</taxon>
        <taxon>Fungi</taxon>
        <taxon>Dikarya</taxon>
        <taxon>Basidiomycota</taxon>
        <taxon>Agaricomycotina</taxon>
        <taxon>Agaricomycetes</taxon>
        <taxon>Agaricomycetidae</taxon>
        <taxon>Agaricales</taxon>
        <taxon>Marasmiineae</taxon>
        <taxon>Mycenaceae</taxon>
        <taxon>Roridomyces</taxon>
    </lineage>
</organism>
<comment type="caution">
    <text evidence="2">The sequence shown here is derived from an EMBL/GenBank/DDBJ whole genome shotgun (WGS) entry which is preliminary data.</text>
</comment>
<keyword evidence="3" id="KW-1185">Reference proteome</keyword>
<gene>
    <name evidence="2" type="ORF">FB45DRAFT_1052671</name>
</gene>
<protein>
    <recommendedName>
        <fullName evidence="4">Protein kinase domain-containing protein</fullName>
    </recommendedName>
</protein>
<evidence type="ECO:0000313" key="3">
    <source>
        <dbReference type="Proteomes" id="UP001221142"/>
    </source>
</evidence>
<dbReference type="Proteomes" id="UP001221142">
    <property type="component" value="Unassembled WGS sequence"/>
</dbReference>